<reference evidence="1 2" key="1">
    <citation type="journal article" date="2017" name="Int. J. Syst. Evol. Microbiol.">
        <title>Mycobacterium talmoniae sp. nov., a slowly growing mycobacterium isolated from human respiratory samples.</title>
        <authorList>
            <person name="Davidson R.M."/>
            <person name="DeGroote M.A."/>
            <person name="Marola J.L."/>
            <person name="Buss S."/>
            <person name="Jones V."/>
            <person name="McNeil M.R."/>
            <person name="Freifeld A.G."/>
            <person name="Elaine Epperson L."/>
            <person name="Hasan N.A."/>
            <person name="Jackson M."/>
            <person name="Iwen P.C."/>
            <person name="Salfinger M."/>
            <person name="Strong M."/>
        </authorList>
    </citation>
    <scope>NUCLEOTIDE SEQUENCE [LARGE SCALE GENOMIC DNA]</scope>
    <source>
        <strain evidence="1 2">ATCC BAA-2683</strain>
    </source>
</reference>
<evidence type="ECO:0000313" key="2">
    <source>
        <dbReference type="Proteomes" id="UP000238296"/>
    </source>
</evidence>
<name>A0A2S8BBK2_9MYCO</name>
<organism evidence="1 2">
    <name type="scientific">Mycobacterium talmoniae</name>
    <dbReference type="NCBI Taxonomy" id="1858794"/>
    <lineage>
        <taxon>Bacteria</taxon>
        <taxon>Bacillati</taxon>
        <taxon>Actinomycetota</taxon>
        <taxon>Actinomycetes</taxon>
        <taxon>Mycobacteriales</taxon>
        <taxon>Mycobacteriaceae</taxon>
        <taxon>Mycobacterium</taxon>
    </lineage>
</organism>
<sequence>MSATGTTPGRRRAGGVGAVWASVLCPVLNRAAAASTAPTNASTVTPTSRCVDLAHRVGRMTLLISLARLLLTSPQTDRVRPVTV</sequence>
<evidence type="ECO:0000313" key="1">
    <source>
        <dbReference type="EMBL" id="PQM44037.1"/>
    </source>
</evidence>
<protein>
    <submittedName>
        <fullName evidence="1">Uncharacterized protein</fullName>
    </submittedName>
</protein>
<proteinExistence type="predicted"/>
<dbReference type="AlphaFoldDB" id="A0A2S8BBK2"/>
<gene>
    <name evidence="1" type="ORF">C1Y40_05805</name>
</gene>
<comment type="caution">
    <text evidence="1">The sequence shown here is derived from an EMBL/GenBank/DDBJ whole genome shotgun (WGS) entry which is preliminary data.</text>
</comment>
<dbReference type="Proteomes" id="UP000238296">
    <property type="component" value="Unassembled WGS sequence"/>
</dbReference>
<accession>A0A2S8BBK2</accession>
<dbReference type="EMBL" id="PPEA01001029">
    <property type="protein sequence ID" value="PQM44037.1"/>
    <property type="molecule type" value="Genomic_DNA"/>
</dbReference>